<protein>
    <recommendedName>
        <fullName evidence="4">Sodium bile acid symporter family protein</fullName>
    </recommendedName>
</protein>
<organism evidence="2 3">
    <name type="scientific">Prevotella corporis</name>
    <dbReference type="NCBI Taxonomy" id="28128"/>
    <lineage>
        <taxon>Bacteria</taxon>
        <taxon>Pseudomonadati</taxon>
        <taxon>Bacteroidota</taxon>
        <taxon>Bacteroidia</taxon>
        <taxon>Bacteroidales</taxon>
        <taxon>Prevotellaceae</taxon>
        <taxon>Prevotella</taxon>
    </lineage>
</organism>
<dbReference type="RefSeq" id="WP_060939939.1">
    <property type="nucleotide sequence ID" value="NZ_JAIHUT010000004.1"/>
</dbReference>
<keyword evidence="3" id="KW-1185">Reference proteome</keyword>
<dbReference type="PATRIC" id="fig|28128.5.peg.68"/>
<dbReference type="STRING" id="28128.HMPREF3226_00070"/>
<keyword evidence="1" id="KW-0472">Membrane</keyword>
<keyword evidence="1" id="KW-0812">Transmembrane</keyword>
<feature type="transmembrane region" description="Helical" evidence="1">
    <location>
        <begin position="161"/>
        <end position="188"/>
    </location>
</feature>
<feature type="transmembrane region" description="Helical" evidence="1">
    <location>
        <begin position="136"/>
        <end position="155"/>
    </location>
</feature>
<name>A0A133QQP7_9BACT</name>
<accession>A0A133QQP7</accession>
<gene>
    <name evidence="2" type="ORF">HMPREF3226_00070</name>
</gene>
<feature type="transmembrane region" description="Helical" evidence="1">
    <location>
        <begin position="12"/>
        <end position="32"/>
    </location>
</feature>
<keyword evidence="1" id="KW-1133">Transmembrane helix</keyword>
<dbReference type="AlphaFoldDB" id="A0A133QQP7"/>
<feature type="transmembrane region" description="Helical" evidence="1">
    <location>
        <begin position="100"/>
        <end position="124"/>
    </location>
</feature>
<dbReference type="Proteomes" id="UP000070533">
    <property type="component" value="Unassembled WGS sequence"/>
</dbReference>
<evidence type="ECO:0000313" key="3">
    <source>
        <dbReference type="Proteomes" id="UP000070533"/>
    </source>
</evidence>
<evidence type="ECO:0008006" key="4">
    <source>
        <dbReference type="Google" id="ProtNLM"/>
    </source>
</evidence>
<dbReference type="OrthoDB" id="9809647at2"/>
<evidence type="ECO:0000256" key="1">
    <source>
        <dbReference type="SAM" id="Phobius"/>
    </source>
</evidence>
<proteinExistence type="predicted"/>
<feature type="transmembrane region" description="Helical" evidence="1">
    <location>
        <begin position="72"/>
        <end position="94"/>
    </location>
</feature>
<dbReference type="InterPro" id="IPR038770">
    <property type="entry name" value="Na+/solute_symporter_sf"/>
</dbReference>
<comment type="caution">
    <text evidence="2">The sequence shown here is derived from an EMBL/GenBank/DDBJ whole genome shotgun (WGS) entry which is preliminary data.</text>
</comment>
<dbReference type="EMBL" id="LRQG01000002">
    <property type="protein sequence ID" value="KXA45103.1"/>
    <property type="molecule type" value="Genomic_DNA"/>
</dbReference>
<feature type="transmembrane region" description="Helical" evidence="1">
    <location>
        <begin position="38"/>
        <end position="60"/>
    </location>
</feature>
<reference evidence="3" key="1">
    <citation type="submission" date="2016-01" db="EMBL/GenBank/DDBJ databases">
        <authorList>
            <person name="Mitreva M."/>
            <person name="Pepin K.H."/>
            <person name="Mihindukulasuriya K.A."/>
            <person name="Fulton R."/>
            <person name="Fronick C."/>
            <person name="O'Laughlin M."/>
            <person name="Miner T."/>
            <person name="Herter B."/>
            <person name="Rosa B.A."/>
            <person name="Cordes M."/>
            <person name="Tomlinson C."/>
            <person name="Wollam A."/>
            <person name="Palsikar V.B."/>
            <person name="Mardis E.R."/>
            <person name="Wilson R.K."/>
        </authorList>
    </citation>
    <scope>NUCLEOTIDE SEQUENCE [LARGE SCALE GENOMIC DNA]</scope>
    <source>
        <strain evidence="3">MJR7716</strain>
    </source>
</reference>
<evidence type="ECO:0000313" key="2">
    <source>
        <dbReference type="EMBL" id="KXA45103.1"/>
    </source>
</evidence>
<feature type="transmembrane region" description="Helical" evidence="1">
    <location>
        <begin position="234"/>
        <end position="254"/>
    </location>
</feature>
<dbReference type="eggNOG" id="COG0385">
    <property type="taxonomic scope" value="Bacteria"/>
</dbReference>
<sequence length="326" mass="36194">MKLITLLKKWTLPMAMLCGVTAYLIFAFVPFLEPAAVFFSPILDMILPLFMFLILYVTFCKVDFRKLVPVGWHLWVGFFQLLFVAIIVGVILVFEVKGNGLILLESILACIIGPCAAAAAVVTLKLGGSLEEMTTYIFLSNFLCAALIPICFPLIEPGNGMGFMASFLLILYKVCVILVVPMLLAYITKHLKPLHRFYEWLIGVRDLSFYLWGCSLTIVTGTTMKNIVHADAGVPFLILIAALGFLVCVLQFAVGRYIGHFFKSTVNAGQSLGQKNTAFAIWIAYTYLNPLASVGPGCYILWQNLINSVEIWYYGKHVSADQEKSA</sequence>
<dbReference type="Gene3D" id="1.20.1530.20">
    <property type="match status" value="1"/>
</dbReference>